<organism evidence="2 3">
    <name type="scientific">Albibacterium profundi</name>
    <dbReference type="NCBI Taxonomy" id="3134906"/>
    <lineage>
        <taxon>Bacteria</taxon>
        <taxon>Pseudomonadati</taxon>
        <taxon>Bacteroidota</taxon>
        <taxon>Sphingobacteriia</taxon>
        <taxon>Sphingobacteriales</taxon>
        <taxon>Sphingobacteriaceae</taxon>
        <taxon>Albibacterium</taxon>
    </lineage>
</organism>
<keyword evidence="1" id="KW-1133">Transmembrane helix</keyword>
<dbReference type="EMBL" id="JBBVGT010000001">
    <property type="protein sequence ID" value="MFB5944335.1"/>
    <property type="molecule type" value="Genomic_DNA"/>
</dbReference>
<keyword evidence="1" id="KW-0812">Transmembrane</keyword>
<keyword evidence="1" id="KW-0472">Membrane</keyword>
<comment type="caution">
    <text evidence="2">The sequence shown here is derived from an EMBL/GenBank/DDBJ whole genome shotgun (WGS) entry which is preliminary data.</text>
</comment>
<evidence type="ECO:0000256" key="1">
    <source>
        <dbReference type="SAM" id="Phobius"/>
    </source>
</evidence>
<dbReference type="Pfam" id="PF11750">
    <property type="entry name" value="DUF3307"/>
    <property type="match status" value="1"/>
</dbReference>
<dbReference type="InterPro" id="IPR021737">
    <property type="entry name" value="Phage_phiKZ_Orf197"/>
</dbReference>
<feature type="transmembrane region" description="Helical" evidence="1">
    <location>
        <begin position="126"/>
        <end position="147"/>
    </location>
</feature>
<reference evidence="2 3" key="1">
    <citation type="submission" date="2024-04" db="EMBL/GenBank/DDBJ databases">
        <title>Albibacterium profundi sp. nov., isolated from sediment of the Challenger Deep of Mariana Trench.</title>
        <authorList>
            <person name="Wang Y."/>
        </authorList>
    </citation>
    <scope>NUCLEOTIDE SEQUENCE [LARGE SCALE GENOMIC DNA]</scope>
    <source>
        <strain evidence="2 3">RHL897</strain>
    </source>
</reference>
<dbReference type="RefSeq" id="WP_375555916.1">
    <property type="nucleotide sequence ID" value="NZ_JBBVGT010000001.1"/>
</dbReference>
<protein>
    <submittedName>
        <fullName evidence="2">DUF3307 domain-containing protein</fullName>
    </submittedName>
</protein>
<dbReference type="Proteomes" id="UP001580928">
    <property type="component" value="Unassembled WGS sequence"/>
</dbReference>
<evidence type="ECO:0000313" key="2">
    <source>
        <dbReference type="EMBL" id="MFB5944335.1"/>
    </source>
</evidence>
<name>A0ABV5C9W5_9SPHI</name>
<feature type="transmembrane region" description="Helical" evidence="1">
    <location>
        <begin position="35"/>
        <end position="53"/>
    </location>
</feature>
<accession>A0ABV5C9W5</accession>
<feature type="transmembrane region" description="Helical" evidence="1">
    <location>
        <begin position="168"/>
        <end position="195"/>
    </location>
</feature>
<feature type="transmembrane region" description="Helical" evidence="1">
    <location>
        <begin position="215"/>
        <end position="238"/>
    </location>
</feature>
<keyword evidence="3" id="KW-1185">Reference proteome</keyword>
<evidence type="ECO:0000313" key="3">
    <source>
        <dbReference type="Proteomes" id="UP001580928"/>
    </source>
</evidence>
<feature type="transmembrane region" description="Helical" evidence="1">
    <location>
        <begin position="87"/>
        <end position="106"/>
    </location>
</feature>
<proteinExistence type="predicted"/>
<sequence length="241" mass="27922">MIILIKLLLAHLLGDFVLQPSKWAKAKEELKIKAYQLYLHIGIHFILILLLIWDWEFWPWALIIASSHLIIDSLKIYLQKPGNARTLFFADQLLHLLVIVVIWFLYHQNFQLWLQSFDENNLTKLLLWISAFVFLTKPLSVAIRIFISKWTPHTENNKNDSLQSAGEYIGYLERILIFIFIIINQLEAVGFLLAAKSIFRFGDLTASKDRKLTEYVLIGTLLSFGAAICTSLLFGYLLTLL</sequence>
<gene>
    <name evidence="2" type="ORF">WKR92_00675</name>
</gene>